<dbReference type="PROSITE" id="PS00086">
    <property type="entry name" value="CYTOCHROME_P450"/>
    <property type="match status" value="1"/>
</dbReference>
<evidence type="ECO:0000256" key="3">
    <source>
        <dbReference type="ARBA" id="ARBA00022617"/>
    </source>
</evidence>
<evidence type="ECO:0000256" key="4">
    <source>
        <dbReference type="ARBA" id="ARBA00022723"/>
    </source>
</evidence>
<dbReference type="PANTHER" id="PTHR24305">
    <property type="entry name" value="CYTOCHROME P450"/>
    <property type="match status" value="1"/>
</dbReference>
<evidence type="ECO:0000313" key="12">
    <source>
        <dbReference type="Proteomes" id="UP001283341"/>
    </source>
</evidence>
<feature type="transmembrane region" description="Helical" evidence="10">
    <location>
        <begin position="20"/>
        <end position="40"/>
    </location>
</feature>
<evidence type="ECO:0000256" key="8">
    <source>
        <dbReference type="PIRSR" id="PIRSR602401-1"/>
    </source>
</evidence>
<evidence type="ECO:0000256" key="1">
    <source>
        <dbReference type="ARBA" id="ARBA00001971"/>
    </source>
</evidence>
<evidence type="ECO:0000256" key="9">
    <source>
        <dbReference type="RuleBase" id="RU000461"/>
    </source>
</evidence>
<reference evidence="11" key="1">
    <citation type="journal article" date="2023" name="Mol. Phylogenet. Evol.">
        <title>Genome-scale phylogeny and comparative genomics of the fungal order Sordariales.</title>
        <authorList>
            <person name="Hensen N."/>
            <person name="Bonometti L."/>
            <person name="Westerberg I."/>
            <person name="Brannstrom I.O."/>
            <person name="Guillou S."/>
            <person name="Cros-Aarteil S."/>
            <person name="Calhoun S."/>
            <person name="Haridas S."/>
            <person name="Kuo A."/>
            <person name="Mondo S."/>
            <person name="Pangilinan J."/>
            <person name="Riley R."/>
            <person name="LaButti K."/>
            <person name="Andreopoulos B."/>
            <person name="Lipzen A."/>
            <person name="Chen C."/>
            <person name="Yan M."/>
            <person name="Daum C."/>
            <person name="Ng V."/>
            <person name="Clum A."/>
            <person name="Steindorff A."/>
            <person name="Ohm R.A."/>
            <person name="Martin F."/>
            <person name="Silar P."/>
            <person name="Natvig D.O."/>
            <person name="Lalanne C."/>
            <person name="Gautier V."/>
            <person name="Ament-Velasquez S.L."/>
            <person name="Kruys A."/>
            <person name="Hutchinson M.I."/>
            <person name="Powell A.J."/>
            <person name="Barry K."/>
            <person name="Miller A.N."/>
            <person name="Grigoriev I.V."/>
            <person name="Debuchy R."/>
            <person name="Gladieux P."/>
            <person name="Hiltunen Thoren M."/>
            <person name="Johannesson H."/>
        </authorList>
    </citation>
    <scope>NUCLEOTIDE SEQUENCE</scope>
    <source>
        <strain evidence="11">CBS 118394</strain>
    </source>
</reference>
<dbReference type="AlphaFoldDB" id="A0AAE0IRU0"/>
<dbReference type="SUPFAM" id="SSF48264">
    <property type="entry name" value="Cytochrome P450"/>
    <property type="match status" value="1"/>
</dbReference>
<accession>A0AAE0IRU0</accession>
<feature type="binding site" description="axial binding residue" evidence="8">
    <location>
        <position position="460"/>
    </location>
    <ligand>
        <name>heme</name>
        <dbReference type="ChEBI" id="CHEBI:30413"/>
    </ligand>
    <ligandPart>
        <name>Fe</name>
        <dbReference type="ChEBI" id="CHEBI:18248"/>
    </ligandPart>
</feature>
<dbReference type="Proteomes" id="UP001283341">
    <property type="component" value="Unassembled WGS sequence"/>
</dbReference>
<dbReference type="Gene3D" id="1.10.630.10">
    <property type="entry name" value="Cytochrome P450"/>
    <property type="match status" value="1"/>
</dbReference>
<keyword evidence="5 9" id="KW-0560">Oxidoreductase</keyword>
<evidence type="ECO:0000256" key="7">
    <source>
        <dbReference type="ARBA" id="ARBA00023033"/>
    </source>
</evidence>
<reference evidence="11" key="2">
    <citation type="submission" date="2023-06" db="EMBL/GenBank/DDBJ databases">
        <authorList>
            <consortium name="Lawrence Berkeley National Laboratory"/>
            <person name="Haridas S."/>
            <person name="Hensen N."/>
            <person name="Bonometti L."/>
            <person name="Westerberg I."/>
            <person name="Brannstrom I.O."/>
            <person name="Guillou S."/>
            <person name="Cros-Aarteil S."/>
            <person name="Calhoun S."/>
            <person name="Kuo A."/>
            <person name="Mondo S."/>
            <person name="Pangilinan J."/>
            <person name="Riley R."/>
            <person name="Labutti K."/>
            <person name="Andreopoulos B."/>
            <person name="Lipzen A."/>
            <person name="Chen C."/>
            <person name="Yanf M."/>
            <person name="Daum C."/>
            <person name="Ng V."/>
            <person name="Clum A."/>
            <person name="Steindorff A."/>
            <person name="Ohm R."/>
            <person name="Martin F."/>
            <person name="Silar P."/>
            <person name="Natvig D."/>
            <person name="Lalanne C."/>
            <person name="Gautier V."/>
            <person name="Ament-Velasquez S.L."/>
            <person name="Kruys A."/>
            <person name="Hutchinson M.I."/>
            <person name="Powell A.J."/>
            <person name="Barry K."/>
            <person name="Miller A.N."/>
            <person name="Grigoriev I.V."/>
            <person name="Debuchy R."/>
            <person name="Gladieux P."/>
            <person name="Thoren M.H."/>
            <person name="Johannesson H."/>
        </authorList>
    </citation>
    <scope>NUCLEOTIDE SEQUENCE</scope>
    <source>
        <strain evidence="11">CBS 118394</strain>
    </source>
</reference>
<dbReference type="GO" id="GO:0020037">
    <property type="term" value="F:heme binding"/>
    <property type="evidence" value="ECO:0007669"/>
    <property type="project" value="InterPro"/>
</dbReference>
<keyword evidence="7 9" id="KW-0503">Monooxygenase</keyword>
<dbReference type="InterPro" id="IPR017972">
    <property type="entry name" value="Cyt_P450_CS"/>
</dbReference>
<dbReference type="InterPro" id="IPR001128">
    <property type="entry name" value="Cyt_P450"/>
</dbReference>
<comment type="similarity">
    <text evidence="2 9">Belongs to the cytochrome P450 family.</text>
</comment>
<comment type="cofactor">
    <cofactor evidence="1 8">
        <name>heme</name>
        <dbReference type="ChEBI" id="CHEBI:30413"/>
    </cofactor>
</comment>
<dbReference type="Pfam" id="PF00067">
    <property type="entry name" value="p450"/>
    <property type="match status" value="1"/>
</dbReference>
<name>A0AAE0IRU0_9PEZI</name>
<dbReference type="PRINTS" id="PR00463">
    <property type="entry name" value="EP450I"/>
</dbReference>
<dbReference type="GO" id="GO:0004497">
    <property type="term" value="F:monooxygenase activity"/>
    <property type="evidence" value="ECO:0007669"/>
    <property type="project" value="UniProtKB-KW"/>
</dbReference>
<dbReference type="InterPro" id="IPR002401">
    <property type="entry name" value="Cyt_P450_E_grp-I"/>
</dbReference>
<organism evidence="11 12">
    <name type="scientific">Apodospora peruviana</name>
    <dbReference type="NCBI Taxonomy" id="516989"/>
    <lineage>
        <taxon>Eukaryota</taxon>
        <taxon>Fungi</taxon>
        <taxon>Dikarya</taxon>
        <taxon>Ascomycota</taxon>
        <taxon>Pezizomycotina</taxon>
        <taxon>Sordariomycetes</taxon>
        <taxon>Sordariomycetidae</taxon>
        <taxon>Sordariales</taxon>
        <taxon>Lasiosphaeriaceae</taxon>
        <taxon>Apodospora</taxon>
    </lineage>
</organism>
<comment type="caution">
    <text evidence="11">The sequence shown here is derived from an EMBL/GenBank/DDBJ whole genome shotgun (WGS) entry which is preliminary data.</text>
</comment>
<evidence type="ECO:0000256" key="6">
    <source>
        <dbReference type="ARBA" id="ARBA00023004"/>
    </source>
</evidence>
<keyword evidence="3 8" id="KW-0349">Heme</keyword>
<dbReference type="GO" id="GO:0005506">
    <property type="term" value="F:iron ion binding"/>
    <property type="evidence" value="ECO:0007669"/>
    <property type="project" value="InterPro"/>
</dbReference>
<evidence type="ECO:0000256" key="10">
    <source>
        <dbReference type="SAM" id="Phobius"/>
    </source>
</evidence>
<keyword evidence="12" id="KW-1185">Reference proteome</keyword>
<keyword evidence="10" id="KW-1133">Transmembrane helix</keyword>
<dbReference type="EMBL" id="JAUEDM010000001">
    <property type="protein sequence ID" value="KAK3329992.1"/>
    <property type="molecule type" value="Genomic_DNA"/>
</dbReference>
<keyword evidence="4 8" id="KW-0479">Metal-binding</keyword>
<sequence length="519" mass="58533">MEAPRGLGLGIRLGGVSTWQSVAVVVVVYLVTLAFYRLFLHPIAHFPGPKLAAVTRYYEAYYDVVKDGQYTFKIAEMHKKYGPIVRISPYELHVSDPTYYEKLFRHEGRWNKYWWAIDAHNAPGAIIFTADHDRHKQHRQPLNAYFSKATVARRQDLIRAKVDKLCQRLAAVAGTGRVVDVGAAMSAFSGDVSTEYVLGKSADNLSRDDFGSSITHFMQGGGKMWRWTKHMRWYGPLMLSIPKDFLIKNGDEKTATFMRWAKSNEEETARLLEVAASSDGANSRSERTIVHEIVDSNLPPEDKTLTRVFSDVVTVTGAGFETTASVLRLVLYHVYTNSKMLARLRAELAGVSSVPNEVVQGLRTVEQLPYLTAVLMEGMRMSPALGTRLQRIAPDRDLVYDGRWRIPAGTPVGMTTLFMHMDEKLYKNPRTFDPERWVDPEARKAAEKIYAPFSRGSRICLGMHLAWAELYLSVSALVKQFDFDFEGLTPDHLEFESDQFIIGTKGKAVLEATVTAYKS</sequence>
<dbReference type="PANTHER" id="PTHR24305:SF157">
    <property type="entry name" value="N-ACETYLTRYPTOPHAN 6-HYDROXYLASE IVOC-RELATED"/>
    <property type="match status" value="1"/>
</dbReference>
<evidence type="ECO:0000256" key="5">
    <source>
        <dbReference type="ARBA" id="ARBA00023002"/>
    </source>
</evidence>
<dbReference type="InterPro" id="IPR050121">
    <property type="entry name" value="Cytochrome_P450_monoxygenase"/>
</dbReference>
<keyword evidence="10" id="KW-0812">Transmembrane</keyword>
<gene>
    <name evidence="11" type="ORF">B0H66DRAFT_572231</name>
</gene>
<evidence type="ECO:0000313" key="11">
    <source>
        <dbReference type="EMBL" id="KAK3329992.1"/>
    </source>
</evidence>
<dbReference type="CDD" id="cd11062">
    <property type="entry name" value="CYP58-like"/>
    <property type="match status" value="1"/>
</dbReference>
<protein>
    <submittedName>
        <fullName evidence="11">Cytochrome P450</fullName>
    </submittedName>
</protein>
<dbReference type="InterPro" id="IPR036396">
    <property type="entry name" value="Cyt_P450_sf"/>
</dbReference>
<dbReference type="GO" id="GO:0016705">
    <property type="term" value="F:oxidoreductase activity, acting on paired donors, with incorporation or reduction of molecular oxygen"/>
    <property type="evidence" value="ECO:0007669"/>
    <property type="project" value="InterPro"/>
</dbReference>
<proteinExistence type="inferred from homology"/>
<keyword evidence="10" id="KW-0472">Membrane</keyword>
<dbReference type="PRINTS" id="PR00385">
    <property type="entry name" value="P450"/>
</dbReference>
<keyword evidence="6 8" id="KW-0408">Iron</keyword>
<evidence type="ECO:0000256" key="2">
    <source>
        <dbReference type="ARBA" id="ARBA00010617"/>
    </source>
</evidence>